<reference evidence="2" key="1">
    <citation type="submission" date="2020-07" db="EMBL/GenBank/DDBJ databases">
        <title>Multicomponent nature underlies the extraordinary mechanical properties of spider dragline silk.</title>
        <authorList>
            <person name="Kono N."/>
            <person name="Nakamura H."/>
            <person name="Mori M."/>
            <person name="Yoshida Y."/>
            <person name="Ohtoshi R."/>
            <person name="Malay A.D."/>
            <person name="Moran D.A.P."/>
            <person name="Tomita M."/>
            <person name="Numata K."/>
            <person name="Arakawa K."/>
        </authorList>
    </citation>
    <scope>NUCLEOTIDE SEQUENCE</scope>
</reference>
<sequence>MRAVCAAGVRRARCAGNAIDNAVVAVFSMYVAFPCAVLLRQRMATAALPLCRCLCICTATAIYAVYLPALCYAAPLLYYLLQQRQRTQRCWRLCIRRCRLLAIVPCTMLRRVYARIQRVIYLLIYICWL</sequence>
<comment type="caution">
    <text evidence="2">The sequence shown here is derived from an EMBL/GenBank/DDBJ whole genome shotgun (WGS) entry which is preliminary data.</text>
</comment>
<evidence type="ECO:0000256" key="1">
    <source>
        <dbReference type="SAM" id="Phobius"/>
    </source>
</evidence>
<evidence type="ECO:0000313" key="2">
    <source>
        <dbReference type="EMBL" id="GFR14611.1"/>
    </source>
</evidence>
<keyword evidence="3" id="KW-1185">Reference proteome</keyword>
<keyword evidence="1" id="KW-1133">Transmembrane helix</keyword>
<organism evidence="2 3">
    <name type="scientific">Trichonephila clavata</name>
    <name type="common">Joro spider</name>
    <name type="synonym">Nephila clavata</name>
    <dbReference type="NCBI Taxonomy" id="2740835"/>
    <lineage>
        <taxon>Eukaryota</taxon>
        <taxon>Metazoa</taxon>
        <taxon>Ecdysozoa</taxon>
        <taxon>Arthropoda</taxon>
        <taxon>Chelicerata</taxon>
        <taxon>Arachnida</taxon>
        <taxon>Araneae</taxon>
        <taxon>Araneomorphae</taxon>
        <taxon>Entelegynae</taxon>
        <taxon>Araneoidea</taxon>
        <taxon>Nephilidae</taxon>
        <taxon>Trichonephila</taxon>
    </lineage>
</organism>
<evidence type="ECO:0000313" key="3">
    <source>
        <dbReference type="Proteomes" id="UP000887116"/>
    </source>
</evidence>
<gene>
    <name evidence="2" type="ORF">TNCT_402961</name>
</gene>
<dbReference type="AlphaFoldDB" id="A0A8X6GZT1"/>
<protein>
    <submittedName>
        <fullName evidence="2">Uncharacterized protein</fullName>
    </submittedName>
</protein>
<dbReference type="EMBL" id="BMAO01017282">
    <property type="protein sequence ID" value="GFR14611.1"/>
    <property type="molecule type" value="Genomic_DNA"/>
</dbReference>
<name>A0A8X6GZT1_TRICU</name>
<feature type="transmembrane region" description="Helical" evidence="1">
    <location>
        <begin position="53"/>
        <end position="81"/>
    </location>
</feature>
<keyword evidence="1" id="KW-0812">Transmembrane</keyword>
<dbReference type="Proteomes" id="UP000887116">
    <property type="component" value="Unassembled WGS sequence"/>
</dbReference>
<accession>A0A8X6GZT1</accession>
<feature type="transmembrane region" description="Helical" evidence="1">
    <location>
        <begin position="24"/>
        <end position="41"/>
    </location>
</feature>
<proteinExistence type="predicted"/>
<keyword evidence="1" id="KW-0472">Membrane</keyword>